<dbReference type="PANTHER" id="PTHR42718">
    <property type="entry name" value="MAJOR FACILITATOR SUPERFAMILY MULTIDRUG TRANSPORTER MFSC"/>
    <property type="match status" value="1"/>
</dbReference>
<feature type="transmembrane region" description="Helical" evidence="6">
    <location>
        <begin position="311"/>
        <end position="332"/>
    </location>
</feature>
<organism evidence="8 9">
    <name type="scientific">Paractinoplanes ferrugineus</name>
    <dbReference type="NCBI Taxonomy" id="113564"/>
    <lineage>
        <taxon>Bacteria</taxon>
        <taxon>Bacillati</taxon>
        <taxon>Actinomycetota</taxon>
        <taxon>Actinomycetes</taxon>
        <taxon>Micromonosporales</taxon>
        <taxon>Micromonosporaceae</taxon>
        <taxon>Paractinoplanes</taxon>
    </lineage>
</organism>
<comment type="caution">
    <text evidence="8">The sequence shown here is derived from an EMBL/GenBank/DDBJ whole genome shotgun (WGS) entry which is preliminary data.</text>
</comment>
<gene>
    <name evidence="8" type="ORF">Afe05nite_52110</name>
</gene>
<keyword evidence="3 6" id="KW-0812">Transmembrane</keyword>
<feature type="transmembrane region" description="Helical" evidence="6">
    <location>
        <begin position="104"/>
        <end position="124"/>
    </location>
</feature>
<evidence type="ECO:0000313" key="8">
    <source>
        <dbReference type="EMBL" id="GIE13371.1"/>
    </source>
</evidence>
<evidence type="ECO:0000256" key="6">
    <source>
        <dbReference type="SAM" id="Phobius"/>
    </source>
</evidence>
<dbReference type="PANTHER" id="PTHR42718:SF9">
    <property type="entry name" value="MAJOR FACILITATOR SUPERFAMILY MULTIDRUG TRANSPORTER MFSC"/>
    <property type="match status" value="1"/>
</dbReference>
<feature type="transmembrane region" description="Helical" evidence="6">
    <location>
        <begin position="286"/>
        <end position="305"/>
    </location>
</feature>
<dbReference type="AlphaFoldDB" id="A0A919JA29"/>
<dbReference type="InterPro" id="IPR036259">
    <property type="entry name" value="MFS_trans_sf"/>
</dbReference>
<protein>
    <submittedName>
        <fullName evidence="8">MFS transporter</fullName>
    </submittedName>
</protein>
<feature type="transmembrane region" description="Helical" evidence="6">
    <location>
        <begin position="43"/>
        <end position="62"/>
    </location>
</feature>
<reference evidence="8" key="1">
    <citation type="submission" date="2021-01" db="EMBL/GenBank/DDBJ databases">
        <title>Whole genome shotgun sequence of Actinoplanes ferrugineus NBRC 15555.</title>
        <authorList>
            <person name="Komaki H."/>
            <person name="Tamura T."/>
        </authorList>
    </citation>
    <scope>NUCLEOTIDE SEQUENCE</scope>
    <source>
        <strain evidence="8">NBRC 15555</strain>
    </source>
</reference>
<dbReference type="PROSITE" id="PS50850">
    <property type="entry name" value="MFS"/>
    <property type="match status" value="1"/>
</dbReference>
<proteinExistence type="predicted"/>
<evidence type="ECO:0000256" key="2">
    <source>
        <dbReference type="ARBA" id="ARBA00022448"/>
    </source>
</evidence>
<keyword evidence="4 6" id="KW-1133">Transmembrane helix</keyword>
<dbReference type="InterPro" id="IPR020846">
    <property type="entry name" value="MFS_dom"/>
</dbReference>
<dbReference type="GO" id="GO:0005886">
    <property type="term" value="C:plasma membrane"/>
    <property type="evidence" value="ECO:0007669"/>
    <property type="project" value="UniProtKB-SubCell"/>
</dbReference>
<feature type="transmembrane region" description="Helical" evidence="6">
    <location>
        <begin position="136"/>
        <end position="160"/>
    </location>
</feature>
<evidence type="ECO:0000313" key="9">
    <source>
        <dbReference type="Proteomes" id="UP000598174"/>
    </source>
</evidence>
<keyword evidence="5 6" id="KW-0472">Membrane</keyword>
<evidence type="ECO:0000256" key="1">
    <source>
        <dbReference type="ARBA" id="ARBA00004651"/>
    </source>
</evidence>
<keyword evidence="2" id="KW-0813">Transport</keyword>
<keyword evidence="9" id="KW-1185">Reference proteome</keyword>
<comment type="subcellular location">
    <subcellularLocation>
        <location evidence="1">Cell membrane</location>
        <topology evidence="1">Multi-pass membrane protein</topology>
    </subcellularLocation>
</comment>
<sequence>MSMRPGWRAWAVWAAGLTAYVVAVLHRTSLGVAGLDAQNRFHVGAGALASFAVLQLLVYAGLQVPVGLLLDRFGSLRLVVSGGLIMAAGQGLMATTHGVEGAVIARILVGAGDAMTFISVLRLVPRWFPARRVPVLTQLTGIVGQAGQVLSAVPLAALLAGPGWTTAFFGAAGAGVFVSIVAFAAMRDTPARKISSGAPVTVRQLGTDLAGAWRHPGTRLGLWSHFTTQFTGTVFALMWGFPFLIAGEGLARPTASALLTLFVLVGMAAGPIIGMLVQRYPLRRSYLVLGIVAINAIGWGLVLAWPGHAPMPVLVLLVLALGLGGPGSMIGFDYARTFNPANRLGTATGVVNVGGFVASLVSIELIGLILDWRTGGRADYDITDFKIAMSVQYLVIFVGVLGIVRNRRLARLHLESEGVVVRPLRVVLAERRGLAKSRAVKARSLVEENRVEATGQRRT</sequence>
<evidence type="ECO:0000256" key="5">
    <source>
        <dbReference type="ARBA" id="ARBA00023136"/>
    </source>
</evidence>
<feature type="transmembrane region" description="Helical" evidence="6">
    <location>
        <begin position="385"/>
        <end position="404"/>
    </location>
</feature>
<evidence type="ECO:0000259" key="7">
    <source>
        <dbReference type="PROSITE" id="PS50850"/>
    </source>
</evidence>
<dbReference type="SUPFAM" id="SSF103473">
    <property type="entry name" value="MFS general substrate transporter"/>
    <property type="match status" value="1"/>
</dbReference>
<feature type="transmembrane region" description="Helical" evidence="6">
    <location>
        <begin position="166"/>
        <end position="186"/>
    </location>
</feature>
<dbReference type="GO" id="GO:0022857">
    <property type="term" value="F:transmembrane transporter activity"/>
    <property type="evidence" value="ECO:0007669"/>
    <property type="project" value="InterPro"/>
</dbReference>
<dbReference type="InterPro" id="IPR011701">
    <property type="entry name" value="MFS"/>
</dbReference>
<name>A0A919JA29_9ACTN</name>
<dbReference type="CDD" id="cd06174">
    <property type="entry name" value="MFS"/>
    <property type="match status" value="1"/>
</dbReference>
<dbReference type="Gene3D" id="1.20.1250.20">
    <property type="entry name" value="MFS general substrate transporter like domains"/>
    <property type="match status" value="2"/>
</dbReference>
<feature type="transmembrane region" description="Helical" evidence="6">
    <location>
        <begin position="344"/>
        <end position="370"/>
    </location>
</feature>
<dbReference type="Pfam" id="PF07690">
    <property type="entry name" value="MFS_1"/>
    <property type="match status" value="1"/>
</dbReference>
<evidence type="ECO:0000256" key="3">
    <source>
        <dbReference type="ARBA" id="ARBA00022692"/>
    </source>
</evidence>
<feature type="domain" description="Major facilitator superfamily (MFS) profile" evidence="7">
    <location>
        <begin position="12"/>
        <end position="408"/>
    </location>
</feature>
<feature type="transmembrane region" description="Helical" evidence="6">
    <location>
        <begin position="74"/>
        <end position="92"/>
    </location>
</feature>
<evidence type="ECO:0000256" key="4">
    <source>
        <dbReference type="ARBA" id="ARBA00022989"/>
    </source>
</evidence>
<feature type="transmembrane region" description="Helical" evidence="6">
    <location>
        <begin position="222"/>
        <end position="245"/>
    </location>
</feature>
<dbReference type="Proteomes" id="UP000598174">
    <property type="component" value="Unassembled WGS sequence"/>
</dbReference>
<feature type="transmembrane region" description="Helical" evidence="6">
    <location>
        <begin position="257"/>
        <end position="277"/>
    </location>
</feature>
<dbReference type="RefSeq" id="WP_203819820.1">
    <property type="nucleotide sequence ID" value="NZ_BAAABP010000027.1"/>
</dbReference>
<accession>A0A919JA29</accession>
<dbReference type="EMBL" id="BOMM01000048">
    <property type="protein sequence ID" value="GIE13371.1"/>
    <property type="molecule type" value="Genomic_DNA"/>
</dbReference>